<dbReference type="InterPro" id="IPR046519">
    <property type="entry name" value="X-Tfes_XVIPCD"/>
</dbReference>
<dbReference type="RefSeq" id="WP_345303399.1">
    <property type="nucleotide sequence ID" value="NZ_BAABJE010000010.1"/>
</dbReference>
<reference evidence="4" key="1">
    <citation type="journal article" date="2019" name="Int. J. Syst. Evol. Microbiol.">
        <title>The Global Catalogue of Microorganisms (GCM) 10K type strain sequencing project: providing services to taxonomists for standard genome sequencing and annotation.</title>
        <authorList>
            <consortium name="The Broad Institute Genomics Platform"/>
            <consortium name="The Broad Institute Genome Sequencing Center for Infectious Disease"/>
            <person name="Wu L."/>
            <person name="Ma J."/>
        </authorList>
    </citation>
    <scope>NUCLEOTIDE SEQUENCE [LARGE SCALE GENOMIC DNA]</scope>
    <source>
        <strain evidence="4">JCM 18204</strain>
    </source>
</reference>
<comment type="caution">
    <text evidence="3">The sequence shown here is derived from an EMBL/GenBank/DDBJ whole genome shotgun (WGS) entry which is preliminary data.</text>
</comment>
<name>A0ABP9BL21_9GAMM</name>
<feature type="domain" description="X-Tfes XVIPCD" evidence="2">
    <location>
        <begin position="398"/>
        <end position="480"/>
    </location>
</feature>
<dbReference type="Proteomes" id="UP001499959">
    <property type="component" value="Unassembled WGS sequence"/>
</dbReference>
<evidence type="ECO:0000256" key="1">
    <source>
        <dbReference type="SAM" id="MobiDB-lite"/>
    </source>
</evidence>
<accession>A0ABP9BL21</accession>
<evidence type="ECO:0000259" key="2">
    <source>
        <dbReference type="Pfam" id="PF20410"/>
    </source>
</evidence>
<sequence>MAEWFKGLFDFRNADERALDTMLDRYATGGAGHRDTVRGIRLALEASPDLRTRTLSAVHDGYVAEFSPQAVDGGAAAYNAFHRQVRMPPDFDYRNGDMMGLIFTLGHEIEHARSNRGIHYPSAVLQPSIQGIADAPAADGVRDYTPALRAYVEHTRADEGRAHIGGFNAIASYVHEVESPGRAGMLRALYEACPGRMGDFIERRGQAPAHTYALKDGLTIDPDTGRMAYTRENINAMKVYYADHAQLGPERLNYRQDGIRFAWNLVHDAETRAVDGEFDPVRREYRIDFAALLADGETITLPRNDAAALHPPADGAPVVVNEGVQILQLDDLGLSEPLIVGPPGMPSQGAESQIVQSQVAEPLVVEPLVAEPRIAEASVVRGSEPPPDPPQSHAVPAPEHPLFRQALTLVEQQHLDTPLGESQERRNLAAALAVAAQERGMTAIERITPNLNGDGLIVSQGSAESRNNAGVSLEVGKATPEQDNRGRLVAAESPSLAPAQGQEQRRDPSSHPVVL</sequence>
<organism evidence="3 4">
    <name type="scientific">Lysobacter hankyongensis</name>
    <dbReference type="NCBI Taxonomy" id="1176535"/>
    <lineage>
        <taxon>Bacteria</taxon>
        <taxon>Pseudomonadati</taxon>
        <taxon>Pseudomonadota</taxon>
        <taxon>Gammaproteobacteria</taxon>
        <taxon>Lysobacterales</taxon>
        <taxon>Lysobacteraceae</taxon>
        <taxon>Lysobacter</taxon>
    </lineage>
</organism>
<evidence type="ECO:0000313" key="3">
    <source>
        <dbReference type="EMBL" id="GAA4795966.1"/>
    </source>
</evidence>
<protein>
    <recommendedName>
        <fullName evidence="2">X-Tfes XVIPCD domain-containing protein</fullName>
    </recommendedName>
</protein>
<dbReference type="EMBL" id="BAABJE010000010">
    <property type="protein sequence ID" value="GAA4795966.1"/>
    <property type="molecule type" value="Genomic_DNA"/>
</dbReference>
<keyword evidence="4" id="KW-1185">Reference proteome</keyword>
<dbReference type="Pfam" id="PF20410">
    <property type="entry name" value="X-Tfes_XVIPCD"/>
    <property type="match status" value="1"/>
</dbReference>
<proteinExistence type="predicted"/>
<gene>
    <name evidence="3" type="ORF">GCM10023307_22300</name>
</gene>
<feature type="region of interest" description="Disordered" evidence="1">
    <location>
        <begin position="463"/>
        <end position="515"/>
    </location>
</feature>
<evidence type="ECO:0000313" key="4">
    <source>
        <dbReference type="Proteomes" id="UP001499959"/>
    </source>
</evidence>